<evidence type="ECO:0000256" key="6">
    <source>
        <dbReference type="ARBA" id="ARBA00022475"/>
    </source>
</evidence>
<dbReference type="PANTHER" id="PTHR36122:SF2">
    <property type="entry name" value="NICOTINAMIDE RIBOSIDE TRANSPORTER PNUC"/>
    <property type="match status" value="1"/>
</dbReference>
<evidence type="ECO:0000313" key="11">
    <source>
        <dbReference type="EMBL" id="MFL9830339.1"/>
    </source>
</evidence>
<evidence type="ECO:0000256" key="7">
    <source>
        <dbReference type="ARBA" id="ARBA00022692"/>
    </source>
</evidence>
<protein>
    <recommendedName>
        <fullName evidence="4">Nicotinamide riboside transporter PnuC</fullName>
    </recommendedName>
</protein>
<evidence type="ECO:0000256" key="1">
    <source>
        <dbReference type="ARBA" id="ARBA00002672"/>
    </source>
</evidence>
<accession>A0ABW8XR47</accession>
<dbReference type="Proteomes" id="UP001629260">
    <property type="component" value="Unassembled WGS sequence"/>
</dbReference>
<proteinExistence type="inferred from homology"/>
<dbReference type="InterPro" id="IPR006419">
    <property type="entry name" value="NMN_transpt_PnuC"/>
</dbReference>
<evidence type="ECO:0000256" key="5">
    <source>
        <dbReference type="ARBA" id="ARBA00022448"/>
    </source>
</evidence>
<evidence type="ECO:0000313" key="12">
    <source>
        <dbReference type="Proteomes" id="UP001629260"/>
    </source>
</evidence>
<keyword evidence="12" id="KW-1185">Reference proteome</keyword>
<evidence type="ECO:0000256" key="10">
    <source>
        <dbReference type="SAM" id="Phobius"/>
    </source>
</evidence>
<reference evidence="11 12" key="1">
    <citation type="submission" date="2024-06" db="EMBL/GenBank/DDBJ databases">
        <authorList>
            <person name="Kaempfer P."/>
            <person name="Viver T."/>
        </authorList>
    </citation>
    <scope>NUCLEOTIDE SEQUENCE [LARGE SCALE GENOMIC DNA]</scope>
    <source>
        <strain evidence="11 12">ST-87</strain>
    </source>
</reference>
<keyword evidence="8 10" id="KW-1133">Transmembrane helix</keyword>
<evidence type="ECO:0000256" key="2">
    <source>
        <dbReference type="ARBA" id="ARBA00004651"/>
    </source>
</evidence>
<evidence type="ECO:0000256" key="4">
    <source>
        <dbReference type="ARBA" id="ARBA00017522"/>
    </source>
</evidence>
<keyword evidence="7 10" id="KW-0812">Transmembrane</keyword>
<comment type="similarity">
    <text evidence="3">Belongs to the nicotinamide ribonucleoside (NR) uptake permease (TC 4.B.1) family.</text>
</comment>
<evidence type="ECO:0000256" key="8">
    <source>
        <dbReference type="ARBA" id="ARBA00022989"/>
    </source>
</evidence>
<feature type="transmembrane region" description="Helical" evidence="10">
    <location>
        <begin position="156"/>
        <end position="172"/>
    </location>
</feature>
<feature type="transmembrane region" description="Helical" evidence="10">
    <location>
        <begin position="65"/>
        <end position="82"/>
    </location>
</feature>
<dbReference type="RefSeq" id="WP_408080834.1">
    <property type="nucleotide sequence ID" value="NZ_JBELQA010000003.1"/>
</dbReference>
<dbReference type="NCBIfam" id="TIGR01528">
    <property type="entry name" value="NMN_trans_PnuC"/>
    <property type="match status" value="1"/>
</dbReference>
<dbReference type="Pfam" id="PF04973">
    <property type="entry name" value="NMN_transporter"/>
    <property type="match status" value="1"/>
</dbReference>
<keyword evidence="9 10" id="KW-0472">Membrane</keyword>
<feature type="transmembrane region" description="Helical" evidence="10">
    <location>
        <begin position="129"/>
        <end position="149"/>
    </location>
</feature>
<gene>
    <name evidence="11" type="primary">pnuC</name>
    <name evidence="11" type="ORF">ABS764_05680</name>
</gene>
<comment type="caution">
    <text evidence="11">The sequence shown here is derived from an EMBL/GenBank/DDBJ whole genome shotgun (WGS) entry which is preliminary data.</text>
</comment>
<keyword evidence="6" id="KW-1003">Cell membrane</keyword>
<feature type="transmembrane region" description="Helical" evidence="10">
    <location>
        <begin position="40"/>
        <end position="59"/>
    </location>
</feature>
<feature type="transmembrane region" description="Helical" evidence="10">
    <location>
        <begin position="178"/>
        <end position="194"/>
    </location>
</feature>
<sequence>MIDFFFAQYANYPASEIALELMGVFFGLASVWFAKKDNILVFPTGLISTFIYAYLLWKWELLGDSMINGYYFIMSIYGWYHWTRKKGGEEEFPVSLITKKEKSTAVVIFILTLVFVYLVYQYFDKFINWFNYVDTFLTATFFVGMWLMAKRKIENWIFWIVGDFISIPLYFFKGYTFTALQYLIFTILAIYGYLEWKEILNKKKTEKNLFFNDAL</sequence>
<evidence type="ECO:0000256" key="9">
    <source>
        <dbReference type="ARBA" id="ARBA00023136"/>
    </source>
</evidence>
<dbReference type="EMBL" id="JBELQA010000003">
    <property type="protein sequence ID" value="MFL9830339.1"/>
    <property type="molecule type" value="Genomic_DNA"/>
</dbReference>
<comment type="subcellular location">
    <subcellularLocation>
        <location evidence="2">Cell membrane</location>
        <topology evidence="2">Multi-pass membrane protein</topology>
    </subcellularLocation>
</comment>
<name>A0ABW8XR47_9FLAO</name>
<feature type="transmembrane region" description="Helical" evidence="10">
    <location>
        <begin position="12"/>
        <end position="33"/>
    </location>
</feature>
<dbReference type="PANTHER" id="PTHR36122">
    <property type="entry name" value="NICOTINAMIDE RIBOSIDE TRANSPORTER PNUC"/>
    <property type="match status" value="1"/>
</dbReference>
<evidence type="ECO:0000256" key="3">
    <source>
        <dbReference type="ARBA" id="ARBA00006669"/>
    </source>
</evidence>
<feature type="transmembrane region" description="Helical" evidence="10">
    <location>
        <begin position="103"/>
        <end position="123"/>
    </location>
</feature>
<keyword evidence="5" id="KW-0813">Transport</keyword>
<organism evidence="11 12">
    <name type="scientific">Flavobacterium plantiphilum</name>
    <dbReference type="NCBI Taxonomy" id="3163297"/>
    <lineage>
        <taxon>Bacteria</taxon>
        <taxon>Pseudomonadati</taxon>
        <taxon>Bacteroidota</taxon>
        <taxon>Flavobacteriia</taxon>
        <taxon>Flavobacteriales</taxon>
        <taxon>Flavobacteriaceae</taxon>
        <taxon>Flavobacterium</taxon>
    </lineage>
</organism>
<comment type="function">
    <text evidence="1">Required for nicotinamide riboside transport across the inner membrane.</text>
</comment>